<dbReference type="Proteomes" id="UP000198832">
    <property type="component" value="Unassembled WGS sequence"/>
</dbReference>
<organism evidence="1 2">
    <name type="scientific">Nocardioides terrae</name>
    <dbReference type="NCBI Taxonomy" id="574651"/>
    <lineage>
        <taxon>Bacteria</taxon>
        <taxon>Bacillati</taxon>
        <taxon>Actinomycetota</taxon>
        <taxon>Actinomycetes</taxon>
        <taxon>Propionibacteriales</taxon>
        <taxon>Nocardioidaceae</taxon>
        <taxon>Nocardioides</taxon>
    </lineage>
</organism>
<gene>
    <name evidence="1" type="ORF">SAMN04487968_101125</name>
</gene>
<proteinExistence type="predicted"/>
<dbReference type="RefSeq" id="WP_091119039.1">
    <property type="nucleotide sequence ID" value="NZ_FOLB01000001.1"/>
</dbReference>
<evidence type="ECO:0000313" key="2">
    <source>
        <dbReference type="Proteomes" id="UP000198832"/>
    </source>
</evidence>
<dbReference type="OrthoDB" id="4808153at2"/>
<accession>A0A1I1DFT9</accession>
<dbReference type="STRING" id="574651.SAMN04487968_101125"/>
<dbReference type="EMBL" id="FOLB01000001">
    <property type="protein sequence ID" value="SFB71928.1"/>
    <property type="molecule type" value="Genomic_DNA"/>
</dbReference>
<keyword evidence="2" id="KW-1185">Reference proteome</keyword>
<sequence length="269" mass="28924">MAGFLILVALIVVVAVVASRSSKKRELERKRRELEPVKKLAYEDVTALGDQLRALDLELGGVELDEGTRADYQRALDAYESAKQSADAMARPEDVSHATSIVEDGRYAIDCVRARVKGEQLPTRRPPCFFDPRHGISKTDVPWTFPDGSVKQVPACALDADRLRVGAAPDIRQVMVGPQRVPYWQGGRQYQPYARGYFAGFGPLDWLFVGMFADDILWGLGGLAEGLGDGIGAIGSGVGDMVGGIGDGVGDVFGGIGDGIGDVFDGFDF</sequence>
<reference evidence="1 2" key="1">
    <citation type="submission" date="2016-10" db="EMBL/GenBank/DDBJ databases">
        <authorList>
            <person name="de Groot N.N."/>
        </authorList>
    </citation>
    <scope>NUCLEOTIDE SEQUENCE [LARGE SCALE GENOMIC DNA]</scope>
    <source>
        <strain evidence="1 2">CGMCC 1.7056</strain>
    </source>
</reference>
<protein>
    <submittedName>
        <fullName evidence="1">Uncharacterized protein</fullName>
    </submittedName>
</protein>
<evidence type="ECO:0000313" key="1">
    <source>
        <dbReference type="EMBL" id="SFB71928.1"/>
    </source>
</evidence>
<dbReference type="AlphaFoldDB" id="A0A1I1DFT9"/>
<name>A0A1I1DFT9_9ACTN</name>